<protein>
    <submittedName>
        <fullName evidence="2">ABC transporter substrate-binding protein</fullName>
    </submittedName>
</protein>
<feature type="domain" description="SsuA/THI5-like" evidence="1">
    <location>
        <begin position="55"/>
        <end position="262"/>
    </location>
</feature>
<dbReference type="Gene3D" id="3.40.190.10">
    <property type="entry name" value="Periplasmic binding protein-like II"/>
    <property type="match status" value="2"/>
</dbReference>
<proteinExistence type="predicted"/>
<reference evidence="2 3" key="1">
    <citation type="journal article" date="2019" name="Int. J. Syst. Evol. Microbiol.">
        <title>The Global Catalogue of Microorganisms (GCM) 10K type strain sequencing project: providing services to taxonomists for standard genome sequencing and annotation.</title>
        <authorList>
            <consortium name="The Broad Institute Genomics Platform"/>
            <consortium name="The Broad Institute Genome Sequencing Center for Infectious Disease"/>
            <person name="Wu L."/>
            <person name="Ma J."/>
        </authorList>
    </citation>
    <scope>NUCLEOTIDE SEQUENCE [LARGE SCALE GENOMIC DNA]</scope>
    <source>
        <strain evidence="2 3">JCM 14368</strain>
    </source>
</reference>
<dbReference type="SUPFAM" id="SSF53850">
    <property type="entry name" value="Periplasmic binding protein-like II"/>
    <property type="match status" value="1"/>
</dbReference>
<dbReference type="InterPro" id="IPR015168">
    <property type="entry name" value="SsuA/THI5"/>
</dbReference>
<name>A0ABN1CPG8_9DEIO</name>
<comment type="caution">
    <text evidence="2">The sequence shown here is derived from an EMBL/GenBank/DDBJ whole genome shotgun (WGS) entry which is preliminary data.</text>
</comment>
<dbReference type="EMBL" id="BAAADB010000031">
    <property type="protein sequence ID" value="GAA0523176.1"/>
    <property type="molecule type" value="Genomic_DNA"/>
</dbReference>
<keyword evidence="3" id="KW-1185">Reference proteome</keyword>
<dbReference type="InterPro" id="IPR027939">
    <property type="entry name" value="NMT1/THI5"/>
</dbReference>
<dbReference type="Pfam" id="PF09084">
    <property type="entry name" value="NMT1"/>
    <property type="match status" value="1"/>
</dbReference>
<gene>
    <name evidence="2" type="ORF">GCM10008937_33460</name>
</gene>
<accession>A0ABN1CPG8</accession>
<dbReference type="PANTHER" id="PTHR31528">
    <property type="entry name" value="4-AMINO-5-HYDROXYMETHYL-2-METHYLPYRIMIDINE PHOSPHATE SYNTHASE THI11-RELATED"/>
    <property type="match status" value="1"/>
</dbReference>
<dbReference type="Proteomes" id="UP001500191">
    <property type="component" value="Unassembled WGS sequence"/>
</dbReference>
<organism evidence="2 3">
    <name type="scientific">Deinococcus depolymerans</name>
    <dbReference type="NCBI Taxonomy" id="392408"/>
    <lineage>
        <taxon>Bacteria</taxon>
        <taxon>Thermotogati</taxon>
        <taxon>Deinococcota</taxon>
        <taxon>Deinococci</taxon>
        <taxon>Deinococcales</taxon>
        <taxon>Deinococcaceae</taxon>
        <taxon>Deinococcus</taxon>
    </lineage>
</organism>
<sequence>MPRSWPLAVGVTDAPGTAPILVLMKRALLLLGLLATSASAQRTVTIGLGYNPDVQFTPFYVADRLGYFGAEGLKVTYQHGYVSQLLPLLLQGKLDFVVGDPEDAIFARNQGADVRYVMTMYQKNPVTVFSLSPLTGAASLKGKSVGIPGPFGSSYHAIQALLDSADLTEGRDVRLNSIGFTQVDAVRAGRVDAAVGYSNNDVLQLARTGGKRVYTLDISGAYPMVGVGLIGTGKSLSGDLAKKVVRASQRGLKFTVADPARAFKVAQPVFGASGSLDVLKASTPLMTGPYSRANGIGSMDPAAWTKAVAALVKQGKLPAGAKATDYYTNAFISRTLK</sequence>
<evidence type="ECO:0000313" key="3">
    <source>
        <dbReference type="Proteomes" id="UP001500191"/>
    </source>
</evidence>
<evidence type="ECO:0000259" key="1">
    <source>
        <dbReference type="Pfam" id="PF09084"/>
    </source>
</evidence>
<dbReference type="PANTHER" id="PTHR31528:SF15">
    <property type="entry name" value="RIBOFLAVIN-BINDING PROTEIN RIBY"/>
    <property type="match status" value="1"/>
</dbReference>
<evidence type="ECO:0000313" key="2">
    <source>
        <dbReference type="EMBL" id="GAA0523176.1"/>
    </source>
</evidence>